<sequence>MSEMISNRYLLVKKIGSGGMADVYLAMDTVLNREVALKKLRGDLSHDPVALLRFQREANAASGINHPNIVEIYDVGQDGDQHYIVMEVVRGTTLKQLVQRRGALDKYEAVAITKQLASGLVKAHDSGVIHRDVKPQNVLIKDDGTVKITDFGIALAGDALQLTRDDSVLGSVHYMAPECSRGEGASIQSDVYSLGVVFFELLTGTLPFRGETPVEIAMKHLRDPFPSILDFNPTLPNSLENIVAKSTHKNRNYRYTNMHEFLDDLETCLFENRKDEPLWQPEEESDDETKVINKLDTVDRVEDKNPKNRKKLWITLSAVLIVALGIFTYWFFSPSKSSTVELPDLTKMTVNEAEAILKENGLIYNSSNLVHIYSDDLESGYVISSRPEKGTQVKKGTEVKLTVSSGKNFVIDDYTGKTFEEVSSILNGKNVKIKRVNEPRKDMKEGIVLRQELLLPGEKINPENPRDITLVVSSKVETVLPNDLVGKSLDDASSQLTDLGVKVSRKELSQDGLSLSEINNLKYGVVVKTDPMPGSYYVQTDSSTVTLYYYTKKTEPDKPKPDTDNGDEANNNQKPGTQND</sequence>
<keyword evidence="2" id="KW-0723">Serine/threonine-protein kinase</keyword>
<dbReference type="PANTHER" id="PTHR43289">
    <property type="entry name" value="MITOGEN-ACTIVATED PROTEIN KINASE KINASE KINASE 20-RELATED"/>
    <property type="match status" value="1"/>
</dbReference>
<keyword evidence="11" id="KW-0812">Transmembrane</keyword>
<keyword evidence="11" id="KW-1133">Transmembrane helix</keyword>
<dbReference type="Gene3D" id="3.30.200.20">
    <property type="entry name" value="Phosphorylase Kinase, domain 1"/>
    <property type="match status" value="1"/>
</dbReference>
<evidence type="ECO:0000256" key="3">
    <source>
        <dbReference type="ARBA" id="ARBA00022679"/>
    </source>
</evidence>
<accession>A0A7G9RY18</accession>
<dbReference type="FunFam" id="1.10.510.10:FF:000021">
    <property type="entry name" value="Serine/threonine protein kinase"/>
    <property type="match status" value="1"/>
</dbReference>
<dbReference type="Proteomes" id="UP000515928">
    <property type="component" value="Chromosome"/>
</dbReference>
<dbReference type="SMART" id="SM00220">
    <property type="entry name" value="S_TKc"/>
    <property type="match status" value="1"/>
</dbReference>
<proteinExistence type="predicted"/>
<dbReference type="SMART" id="SM00740">
    <property type="entry name" value="PASTA"/>
    <property type="match status" value="3"/>
</dbReference>
<evidence type="ECO:0000259" key="13">
    <source>
        <dbReference type="PROSITE" id="PS51178"/>
    </source>
</evidence>
<gene>
    <name evidence="14" type="primary">pknB</name>
    <name evidence="14" type="ORF">H9L01_08985</name>
</gene>
<dbReference type="InterPro" id="IPR017441">
    <property type="entry name" value="Protein_kinase_ATP_BS"/>
</dbReference>
<dbReference type="RefSeq" id="WP_187533621.1">
    <property type="nucleotide sequence ID" value="NZ_CBCSHU010000010.1"/>
</dbReference>
<dbReference type="PROSITE" id="PS50011">
    <property type="entry name" value="PROTEIN_KINASE_DOM"/>
    <property type="match status" value="1"/>
</dbReference>
<evidence type="ECO:0000259" key="12">
    <source>
        <dbReference type="PROSITE" id="PS50011"/>
    </source>
</evidence>
<dbReference type="NCBIfam" id="NF033483">
    <property type="entry name" value="PknB_PASTA_kin"/>
    <property type="match status" value="1"/>
</dbReference>
<dbReference type="PROSITE" id="PS51178">
    <property type="entry name" value="PASTA"/>
    <property type="match status" value="2"/>
</dbReference>
<feature type="domain" description="Protein kinase" evidence="12">
    <location>
        <begin position="9"/>
        <end position="262"/>
    </location>
</feature>
<feature type="transmembrane region" description="Helical" evidence="11">
    <location>
        <begin position="312"/>
        <end position="332"/>
    </location>
</feature>
<dbReference type="Gene3D" id="1.10.510.10">
    <property type="entry name" value="Transferase(Phosphotransferase) domain 1"/>
    <property type="match status" value="1"/>
</dbReference>
<protein>
    <recommendedName>
        <fullName evidence="1">non-specific serine/threonine protein kinase</fullName>
        <ecNumber evidence="1">2.7.11.1</ecNumber>
    </recommendedName>
</protein>
<dbReference type="InterPro" id="IPR011009">
    <property type="entry name" value="Kinase-like_dom_sf"/>
</dbReference>
<dbReference type="FunFam" id="3.30.200.20:FF:000035">
    <property type="entry name" value="Serine/threonine protein kinase Stk1"/>
    <property type="match status" value="1"/>
</dbReference>
<dbReference type="CDD" id="cd14014">
    <property type="entry name" value="STKc_PknB_like"/>
    <property type="match status" value="1"/>
</dbReference>
<dbReference type="GO" id="GO:0005524">
    <property type="term" value="F:ATP binding"/>
    <property type="evidence" value="ECO:0007669"/>
    <property type="project" value="UniProtKB-UniRule"/>
</dbReference>
<feature type="region of interest" description="Disordered" evidence="10">
    <location>
        <begin position="552"/>
        <end position="580"/>
    </location>
</feature>
<dbReference type="Gene3D" id="3.30.10.20">
    <property type="match status" value="3"/>
</dbReference>
<evidence type="ECO:0000313" key="15">
    <source>
        <dbReference type="Proteomes" id="UP000515928"/>
    </source>
</evidence>
<dbReference type="SUPFAM" id="SSF56112">
    <property type="entry name" value="Protein kinase-like (PK-like)"/>
    <property type="match status" value="1"/>
</dbReference>
<comment type="catalytic activity">
    <reaction evidence="8">
        <text>L-seryl-[protein] + ATP = O-phospho-L-seryl-[protein] + ADP + H(+)</text>
        <dbReference type="Rhea" id="RHEA:17989"/>
        <dbReference type="Rhea" id="RHEA-COMP:9863"/>
        <dbReference type="Rhea" id="RHEA-COMP:11604"/>
        <dbReference type="ChEBI" id="CHEBI:15378"/>
        <dbReference type="ChEBI" id="CHEBI:29999"/>
        <dbReference type="ChEBI" id="CHEBI:30616"/>
        <dbReference type="ChEBI" id="CHEBI:83421"/>
        <dbReference type="ChEBI" id="CHEBI:456216"/>
        <dbReference type="EC" id="2.7.11.1"/>
    </reaction>
</comment>
<organism evidence="14 15">
    <name type="scientific">Erysipelothrix inopinata</name>
    <dbReference type="NCBI Taxonomy" id="225084"/>
    <lineage>
        <taxon>Bacteria</taxon>
        <taxon>Bacillati</taxon>
        <taxon>Bacillota</taxon>
        <taxon>Erysipelotrichia</taxon>
        <taxon>Erysipelotrichales</taxon>
        <taxon>Erysipelotrichaceae</taxon>
        <taxon>Erysipelothrix</taxon>
    </lineage>
</organism>
<evidence type="ECO:0000256" key="11">
    <source>
        <dbReference type="SAM" id="Phobius"/>
    </source>
</evidence>
<keyword evidence="11" id="KW-0472">Membrane</keyword>
<feature type="domain" description="PASTA" evidence="13">
    <location>
        <begin position="336"/>
        <end position="405"/>
    </location>
</feature>
<feature type="compositionally biased region" description="Polar residues" evidence="10">
    <location>
        <begin position="568"/>
        <end position="580"/>
    </location>
</feature>
<dbReference type="GO" id="GO:0004674">
    <property type="term" value="F:protein serine/threonine kinase activity"/>
    <property type="evidence" value="ECO:0007669"/>
    <property type="project" value="UniProtKB-KW"/>
</dbReference>
<comment type="catalytic activity">
    <reaction evidence="7">
        <text>L-threonyl-[protein] + ATP = O-phospho-L-threonyl-[protein] + ADP + H(+)</text>
        <dbReference type="Rhea" id="RHEA:46608"/>
        <dbReference type="Rhea" id="RHEA-COMP:11060"/>
        <dbReference type="Rhea" id="RHEA-COMP:11605"/>
        <dbReference type="ChEBI" id="CHEBI:15378"/>
        <dbReference type="ChEBI" id="CHEBI:30013"/>
        <dbReference type="ChEBI" id="CHEBI:30616"/>
        <dbReference type="ChEBI" id="CHEBI:61977"/>
        <dbReference type="ChEBI" id="CHEBI:456216"/>
        <dbReference type="EC" id="2.7.11.1"/>
    </reaction>
</comment>
<evidence type="ECO:0000256" key="1">
    <source>
        <dbReference type="ARBA" id="ARBA00012513"/>
    </source>
</evidence>
<reference evidence="14 15" key="1">
    <citation type="submission" date="2020-08" db="EMBL/GenBank/DDBJ databases">
        <title>Genome sequence of Erysipelothrix inopinata DSM 15511T.</title>
        <authorList>
            <person name="Hyun D.-W."/>
            <person name="Bae J.-W."/>
        </authorList>
    </citation>
    <scope>NUCLEOTIDE SEQUENCE [LARGE SCALE GENOMIC DNA]</scope>
    <source>
        <strain evidence="14 15">DSM 15511</strain>
    </source>
</reference>
<evidence type="ECO:0000256" key="6">
    <source>
        <dbReference type="ARBA" id="ARBA00022840"/>
    </source>
</evidence>
<evidence type="ECO:0000256" key="4">
    <source>
        <dbReference type="ARBA" id="ARBA00022741"/>
    </source>
</evidence>
<evidence type="ECO:0000313" key="14">
    <source>
        <dbReference type="EMBL" id="QNN60493.1"/>
    </source>
</evidence>
<dbReference type="CDD" id="cd06577">
    <property type="entry name" value="PASTA_pknB"/>
    <property type="match status" value="2"/>
</dbReference>
<dbReference type="Pfam" id="PF00069">
    <property type="entry name" value="Pkinase"/>
    <property type="match status" value="1"/>
</dbReference>
<dbReference type="EMBL" id="CP060715">
    <property type="protein sequence ID" value="QNN60493.1"/>
    <property type="molecule type" value="Genomic_DNA"/>
</dbReference>
<evidence type="ECO:0000256" key="5">
    <source>
        <dbReference type="ARBA" id="ARBA00022777"/>
    </source>
</evidence>
<evidence type="ECO:0000256" key="10">
    <source>
        <dbReference type="SAM" id="MobiDB-lite"/>
    </source>
</evidence>
<dbReference type="InterPro" id="IPR008271">
    <property type="entry name" value="Ser/Thr_kinase_AS"/>
</dbReference>
<keyword evidence="6 9" id="KW-0067">ATP-binding</keyword>
<evidence type="ECO:0000256" key="7">
    <source>
        <dbReference type="ARBA" id="ARBA00047899"/>
    </source>
</evidence>
<dbReference type="PROSITE" id="PS00107">
    <property type="entry name" value="PROTEIN_KINASE_ATP"/>
    <property type="match status" value="1"/>
</dbReference>
<keyword evidence="3" id="KW-0808">Transferase</keyword>
<keyword evidence="5 14" id="KW-0418">Kinase</keyword>
<evidence type="ECO:0000256" key="9">
    <source>
        <dbReference type="PROSITE-ProRule" id="PRU10141"/>
    </source>
</evidence>
<dbReference type="EC" id="2.7.11.1" evidence="1"/>
<evidence type="ECO:0000256" key="8">
    <source>
        <dbReference type="ARBA" id="ARBA00048679"/>
    </source>
</evidence>
<dbReference type="InterPro" id="IPR005543">
    <property type="entry name" value="PASTA_dom"/>
</dbReference>
<dbReference type="AlphaFoldDB" id="A0A7G9RY18"/>
<keyword evidence="4 9" id="KW-0547">Nucleotide-binding</keyword>
<feature type="binding site" evidence="9">
    <location>
        <position position="38"/>
    </location>
    <ligand>
        <name>ATP</name>
        <dbReference type="ChEBI" id="CHEBI:30616"/>
    </ligand>
</feature>
<dbReference type="KEGG" id="eio:H9L01_08985"/>
<feature type="domain" description="PASTA" evidence="13">
    <location>
        <begin position="475"/>
        <end position="551"/>
    </location>
</feature>
<dbReference type="PANTHER" id="PTHR43289:SF34">
    <property type="entry name" value="SERINE_THREONINE-PROTEIN KINASE YBDM-RELATED"/>
    <property type="match status" value="1"/>
</dbReference>
<name>A0A7G9RY18_9FIRM</name>
<dbReference type="Pfam" id="PF03793">
    <property type="entry name" value="PASTA"/>
    <property type="match status" value="3"/>
</dbReference>
<feature type="compositionally biased region" description="Basic and acidic residues" evidence="10">
    <location>
        <begin position="552"/>
        <end position="563"/>
    </location>
</feature>
<evidence type="ECO:0000256" key="2">
    <source>
        <dbReference type="ARBA" id="ARBA00022527"/>
    </source>
</evidence>
<dbReference type="InterPro" id="IPR000719">
    <property type="entry name" value="Prot_kinase_dom"/>
</dbReference>
<dbReference type="PROSITE" id="PS00108">
    <property type="entry name" value="PROTEIN_KINASE_ST"/>
    <property type="match status" value="1"/>
</dbReference>
<keyword evidence="15" id="KW-1185">Reference proteome</keyword>